<proteinExistence type="predicted"/>
<dbReference type="AlphaFoldDB" id="A0A6L2MEN2"/>
<gene>
    <name evidence="1" type="ORF">Tci_044326</name>
</gene>
<comment type="caution">
    <text evidence="1">The sequence shown here is derived from an EMBL/GenBank/DDBJ whole genome shotgun (WGS) entry which is preliminary data.</text>
</comment>
<dbReference type="EMBL" id="BKCJ010006475">
    <property type="protein sequence ID" value="GEU72348.1"/>
    <property type="molecule type" value="Genomic_DNA"/>
</dbReference>
<evidence type="ECO:0000313" key="1">
    <source>
        <dbReference type="EMBL" id="GEU72348.1"/>
    </source>
</evidence>
<name>A0A6L2MEN2_TANCI</name>
<organism evidence="1">
    <name type="scientific">Tanacetum cinerariifolium</name>
    <name type="common">Dalmatian daisy</name>
    <name type="synonym">Chrysanthemum cinerariifolium</name>
    <dbReference type="NCBI Taxonomy" id="118510"/>
    <lineage>
        <taxon>Eukaryota</taxon>
        <taxon>Viridiplantae</taxon>
        <taxon>Streptophyta</taxon>
        <taxon>Embryophyta</taxon>
        <taxon>Tracheophyta</taxon>
        <taxon>Spermatophyta</taxon>
        <taxon>Magnoliopsida</taxon>
        <taxon>eudicotyledons</taxon>
        <taxon>Gunneridae</taxon>
        <taxon>Pentapetalae</taxon>
        <taxon>asterids</taxon>
        <taxon>campanulids</taxon>
        <taxon>Asterales</taxon>
        <taxon>Asteraceae</taxon>
        <taxon>Asteroideae</taxon>
        <taxon>Anthemideae</taxon>
        <taxon>Anthemidinae</taxon>
        <taxon>Tanacetum</taxon>
    </lineage>
</organism>
<reference evidence="1" key="1">
    <citation type="journal article" date="2019" name="Sci. Rep.">
        <title>Draft genome of Tanacetum cinerariifolium, the natural source of mosquito coil.</title>
        <authorList>
            <person name="Yamashiro T."/>
            <person name="Shiraishi A."/>
            <person name="Satake H."/>
            <person name="Nakayama K."/>
        </authorList>
    </citation>
    <scope>NUCLEOTIDE SEQUENCE</scope>
</reference>
<protein>
    <submittedName>
        <fullName evidence="1">Uncharacterized protein</fullName>
    </submittedName>
</protein>
<sequence>MILENLSLHEEIREVDHHEKLVFLVILENLKKCLENVLVLVLMEYLLMDHLGQLTLTQENRLKSTALGAAATRTRETTLDGGVRSHRMKLES</sequence>
<accession>A0A6L2MEN2</accession>